<keyword evidence="6" id="KW-0521">NADP</keyword>
<keyword evidence="5" id="KW-0274">FAD</keyword>
<evidence type="ECO:0000256" key="1">
    <source>
        <dbReference type="ARBA" id="ARBA00001974"/>
    </source>
</evidence>
<sequence length="147" mass="16649">MAITAFLNPLLRAWPGWQPQRGTGTGRVSARRCRTSGWTFANPTSPSSFRAWWVAHQRFYRFINTEAPQVQRREFADCPRWTAAPLPNLAVGRDIREVRHNGRYVVLPMAEGDRAAHNLVVVTGAVLQPPDWATPWLGEGCGHARRY</sequence>
<dbReference type="Gene3D" id="3.50.50.60">
    <property type="entry name" value="FAD/NAD(P)-binding domain"/>
    <property type="match status" value="1"/>
</dbReference>
<dbReference type="InterPro" id="IPR025700">
    <property type="entry name" value="Lys/Orn_oxygenase"/>
</dbReference>
<comment type="similarity">
    <text evidence="3">Belongs to the lysine N(6)-hydroxylase/L-ornithine N(5)-oxygenase family.</text>
</comment>
<evidence type="ECO:0000256" key="3">
    <source>
        <dbReference type="ARBA" id="ARBA00007588"/>
    </source>
</evidence>
<dbReference type="Pfam" id="PF13434">
    <property type="entry name" value="Lys_Orn_oxgnase"/>
    <property type="match status" value="1"/>
</dbReference>
<dbReference type="Proteomes" id="UP000294801">
    <property type="component" value="Unassembled WGS sequence"/>
</dbReference>
<evidence type="ECO:0000256" key="6">
    <source>
        <dbReference type="ARBA" id="ARBA00022857"/>
    </source>
</evidence>
<organism evidence="8 9">
    <name type="scientific">Gulbenkiania mobilis</name>
    <dbReference type="NCBI Taxonomy" id="397457"/>
    <lineage>
        <taxon>Bacteria</taxon>
        <taxon>Pseudomonadati</taxon>
        <taxon>Pseudomonadota</taxon>
        <taxon>Betaproteobacteria</taxon>
        <taxon>Neisseriales</taxon>
        <taxon>Chromobacteriaceae</taxon>
        <taxon>Gulbenkiania</taxon>
    </lineage>
</organism>
<gene>
    <name evidence="8" type="ORF">EV669_102195</name>
</gene>
<comment type="caution">
    <text evidence="8">The sequence shown here is derived from an EMBL/GenBank/DDBJ whole genome shotgun (WGS) entry which is preliminary data.</text>
</comment>
<keyword evidence="9" id="KW-1185">Reference proteome</keyword>
<evidence type="ECO:0000313" key="9">
    <source>
        <dbReference type="Proteomes" id="UP000294801"/>
    </source>
</evidence>
<dbReference type="InterPro" id="IPR036188">
    <property type="entry name" value="FAD/NAD-bd_sf"/>
</dbReference>
<comment type="pathway">
    <text evidence="2">Siderophore biosynthesis.</text>
</comment>
<accession>A0ABY2CYZ2</accession>
<dbReference type="EMBL" id="SMDA01000002">
    <property type="protein sequence ID" value="TCW32896.1"/>
    <property type="molecule type" value="Genomic_DNA"/>
</dbReference>
<comment type="cofactor">
    <cofactor evidence="1">
        <name>FAD</name>
        <dbReference type="ChEBI" id="CHEBI:57692"/>
    </cofactor>
</comment>
<protein>
    <submittedName>
        <fullName evidence="8">NADPH-dependent L-lysine 6-monooxygenase-like protein</fullName>
    </submittedName>
</protein>
<evidence type="ECO:0000256" key="5">
    <source>
        <dbReference type="ARBA" id="ARBA00022827"/>
    </source>
</evidence>
<keyword evidence="4" id="KW-0285">Flavoprotein</keyword>
<reference evidence="8 9" key="1">
    <citation type="submission" date="2019-03" db="EMBL/GenBank/DDBJ databases">
        <title>Genomic Encyclopedia of Type Strains, Phase IV (KMG-IV): sequencing the most valuable type-strain genomes for metagenomic binning, comparative biology and taxonomic classification.</title>
        <authorList>
            <person name="Goeker M."/>
        </authorList>
    </citation>
    <scope>NUCLEOTIDE SEQUENCE [LARGE SCALE GENOMIC DNA]</scope>
    <source>
        <strain evidence="8 9">DSM 18507</strain>
    </source>
</reference>
<proteinExistence type="inferred from homology"/>
<evidence type="ECO:0000313" key="8">
    <source>
        <dbReference type="EMBL" id="TCW32896.1"/>
    </source>
</evidence>
<evidence type="ECO:0000256" key="4">
    <source>
        <dbReference type="ARBA" id="ARBA00022630"/>
    </source>
</evidence>
<keyword evidence="7" id="KW-0560">Oxidoreductase</keyword>
<evidence type="ECO:0000256" key="7">
    <source>
        <dbReference type="ARBA" id="ARBA00023002"/>
    </source>
</evidence>
<evidence type="ECO:0000256" key="2">
    <source>
        <dbReference type="ARBA" id="ARBA00004924"/>
    </source>
</evidence>
<name>A0ABY2CYZ2_GULMO</name>
<dbReference type="RefSeq" id="WP_132097911.1">
    <property type="nucleotide sequence ID" value="NZ_SMDA01000002.1"/>
</dbReference>